<keyword evidence="4 6" id="KW-1133">Transmembrane helix</keyword>
<dbReference type="PANTHER" id="PTHR35007:SF1">
    <property type="entry name" value="PILUS ASSEMBLY PROTEIN"/>
    <property type="match status" value="1"/>
</dbReference>
<comment type="caution">
    <text evidence="8">The sequence shown here is derived from an EMBL/GenBank/DDBJ whole genome shotgun (WGS) entry which is preliminary data.</text>
</comment>
<evidence type="ECO:0000259" key="7">
    <source>
        <dbReference type="Pfam" id="PF00482"/>
    </source>
</evidence>
<dbReference type="Pfam" id="PF00482">
    <property type="entry name" value="T2SSF"/>
    <property type="match status" value="1"/>
</dbReference>
<keyword evidence="3 6" id="KW-0812">Transmembrane</keyword>
<sequence>MKRINLNRSDWLLWLGWSGSAAAAGRELPCYWEYRLSKRQFGAAAAVGCVLVFASAFLFYRSVVAALVLSAAGVLAPRIQRRTLLEQRRLRLALQFKEALYSIASSLAAGRSVENAFLTAHEDLRLLYPDPSAEILVEFEIIAARMGYGESLEQALTDFSSRAQIDDISQFADVFTTCKRSGGDLVEVIRRTSQTIGEKLDVQQEIAVMVAQKRLESRIMMAVPFVFLAFLNLTAPDYMAPLYNGIGYVLLTAALILLALCFALMVKIMKIRM</sequence>
<protein>
    <submittedName>
        <fullName evidence="8">Pilus assembly protein TadB</fullName>
    </submittedName>
</protein>
<comment type="subcellular location">
    <subcellularLocation>
        <location evidence="1">Cell membrane</location>
        <topology evidence="1">Multi-pass membrane protein</topology>
    </subcellularLocation>
</comment>
<evidence type="ECO:0000313" key="9">
    <source>
        <dbReference type="Proteomes" id="UP000249260"/>
    </source>
</evidence>
<evidence type="ECO:0000256" key="4">
    <source>
        <dbReference type="ARBA" id="ARBA00022989"/>
    </source>
</evidence>
<evidence type="ECO:0000256" key="6">
    <source>
        <dbReference type="SAM" id="Phobius"/>
    </source>
</evidence>
<evidence type="ECO:0000256" key="2">
    <source>
        <dbReference type="ARBA" id="ARBA00022475"/>
    </source>
</evidence>
<evidence type="ECO:0000313" key="8">
    <source>
        <dbReference type="EMBL" id="RAP77061.1"/>
    </source>
</evidence>
<keyword evidence="9" id="KW-1185">Reference proteome</keyword>
<proteinExistence type="predicted"/>
<dbReference type="Proteomes" id="UP000249260">
    <property type="component" value="Unassembled WGS sequence"/>
</dbReference>
<evidence type="ECO:0000256" key="3">
    <source>
        <dbReference type="ARBA" id="ARBA00022692"/>
    </source>
</evidence>
<evidence type="ECO:0000256" key="1">
    <source>
        <dbReference type="ARBA" id="ARBA00004651"/>
    </source>
</evidence>
<gene>
    <name evidence="8" type="ORF">DL346_00715</name>
</gene>
<dbReference type="RefSeq" id="WP_112880072.1">
    <property type="nucleotide sequence ID" value="NZ_QLUW01000001.1"/>
</dbReference>
<dbReference type="PANTHER" id="PTHR35007">
    <property type="entry name" value="INTEGRAL MEMBRANE PROTEIN-RELATED"/>
    <property type="match status" value="1"/>
</dbReference>
<organism evidence="8 9">
    <name type="scientific">Paenibacillus montanisoli</name>
    <dbReference type="NCBI Taxonomy" id="2081970"/>
    <lineage>
        <taxon>Bacteria</taxon>
        <taxon>Bacillati</taxon>
        <taxon>Bacillota</taxon>
        <taxon>Bacilli</taxon>
        <taxon>Bacillales</taxon>
        <taxon>Paenibacillaceae</taxon>
        <taxon>Paenibacillus</taxon>
    </lineage>
</organism>
<name>A0A328U6N2_9BACL</name>
<dbReference type="AlphaFoldDB" id="A0A328U6N2"/>
<keyword evidence="5 6" id="KW-0472">Membrane</keyword>
<evidence type="ECO:0000256" key="5">
    <source>
        <dbReference type="ARBA" id="ARBA00023136"/>
    </source>
</evidence>
<keyword evidence="2" id="KW-1003">Cell membrane</keyword>
<feature type="domain" description="Type II secretion system protein GspF" evidence="7">
    <location>
        <begin position="101"/>
        <end position="231"/>
    </location>
</feature>
<accession>A0A328U6N2</accession>
<dbReference type="GO" id="GO:0005886">
    <property type="term" value="C:plasma membrane"/>
    <property type="evidence" value="ECO:0007669"/>
    <property type="project" value="UniProtKB-SubCell"/>
</dbReference>
<dbReference type="InterPro" id="IPR018076">
    <property type="entry name" value="T2SS_GspF_dom"/>
</dbReference>
<feature type="transmembrane region" description="Helical" evidence="6">
    <location>
        <begin position="245"/>
        <end position="266"/>
    </location>
</feature>
<feature type="transmembrane region" description="Helical" evidence="6">
    <location>
        <begin position="219"/>
        <end position="239"/>
    </location>
</feature>
<feature type="transmembrane region" description="Helical" evidence="6">
    <location>
        <begin position="41"/>
        <end position="60"/>
    </location>
</feature>
<reference evidence="8 9" key="1">
    <citation type="submission" date="2018-06" db="EMBL/GenBank/DDBJ databases">
        <title>Paenibacillus montanisoli sp. nov., isolated from mountain area soil.</title>
        <authorList>
            <person name="Wu M."/>
        </authorList>
    </citation>
    <scope>NUCLEOTIDE SEQUENCE [LARGE SCALE GENOMIC DNA]</scope>
    <source>
        <strain evidence="8 9">RA17</strain>
    </source>
</reference>
<dbReference type="OrthoDB" id="9796142at2"/>
<dbReference type="EMBL" id="QLUW01000001">
    <property type="protein sequence ID" value="RAP77061.1"/>
    <property type="molecule type" value="Genomic_DNA"/>
</dbReference>